<evidence type="ECO:0000256" key="1">
    <source>
        <dbReference type="SAM" id="MobiDB-lite"/>
    </source>
</evidence>
<feature type="region of interest" description="Disordered" evidence="1">
    <location>
        <begin position="1"/>
        <end position="26"/>
    </location>
</feature>
<evidence type="ECO:0000313" key="2">
    <source>
        <dbReference type="EMBL" id="KAA1096431.1"/>
    </source>
</evidence>
<comment type="caution">
    <text evidence="2">The sequence shown here is derived from an EMBL/GenBank/DDBJ whole genome shotgun (WGS) entry which is preliminary data.</text>
</comment>
<reference evidence="2 3" key="1">
    <citation type="submission" date="2019-05" db="EMBL/GenBank/DDBJ databases">
        <title>Emergence of the Ug99 lineage of the wheat stem rust pathogen through somatic hybridization.</title>
        <authorList>
            <person name="Li F."/>
            <person name="Upadhyaya N.M."/>
            <person name="Sperschneider J."/>
            <person name="Matny O."/>
            <person name="Nguyen-Phuc H."/>
            <person name="Mago R."/>
            <person name="Raley C."/>
            <person name="Miller M.E."/>
            <person name="Silverstein K.A.T."/>
            <person name="Henningsen E."/>
            <person name="Hirsch C.D."/>
            <person name="Visser B."/>
            <person name="Pretorius Z.A."/>
            <person name="Steffenson B.J."/>
            <person name="Schwessinger B."/>
            <person name="Dodds P.N."/>
            <person name="Figueroa M."/>
        </authorList>
    </citation>
    <scope>NUCLEOTIDE SEQUENCE [LARGE SCALE GENOMIC DNA]</scope>
    <source>
        <strain evidence="2">21-0</strain>
    </source>
</reference>
<protein>
    <submittedName>
        <fullName evidence="2">Uncharacterized protein</fullName>
    </submittedName>
</protein>
<dbReference type="EMBL" id="VSWC01000067">
    <property type="protein sequence ID" value="KAA1096431.1"/>
    <property type="molecule type" value="Genomic_DNA"/>
</dbReference>
<dbReference type="Proteomes" id="UP000324748">
    <property type="component" value="Unassembled WGS sequence"/>
</dbReference>
<sequence>MVLQPSPAGPISSPGHIGSPRIINNNPDTKFDPVFFCKFNVGIKHIMDPDYLDLESDKQKARNLATIY</sequence>
<evidence type="ECO:0000313" key="3">
    <source>
        <dbReference type="Proteomes" id="UP000324748"/>
    </source>
</evidence>
<dbReference type="AlphaFoldDB" id="A0A5B0P4N8"/>
<accession>A0A5B0P4N8</accession>
<organism evidence="2 3">
    <name type="scientific">Puccinia graminis f. sp. tritici</name>
    <dbReference type="NCBI Taxonomy" id="56615"/>
    <lineage>
        <taxon>Eukaryota</taxon>
        <taxon>Fungi</taxon>
        <taxon>Dikarya</taxon>
        <taxon>Basidiomycota</taxon>
        <taxon>Pucciniomycotina</taxon>
        <taxon>Pucciniomycetes</taxon>
        <taxon>Pucciniales</taxon>
        <taxon>Pucciniaceae</taxon>
        <taxon>Puccinia</taxon>
    </lineage>
</organism>
<name>A0A5B0P4N8_PUCGR</name>
<proteinExistence type="predicted"/>
<keyword evidence="3" id="KW-1185">Reference proteome</keyword>
<gene>
    <name evidence="2" type="ORF">PGT21_016672</name>
</gene>